<protein>
    <recommendedName>
        <fullName evidence="4">Transcription factor domain-containing protein</fullName>
    </recommendedName>
</protein>
<reference evidence="2 3" key="1">
    <citation type="submission" date="2016-05" db="EMBL/GenBank/DDBJ databases">
        <title>Comparative analysis of secretome profiles of manganese(II)-oxidizing ascomycete fungi.</title>
        <authorList>
            <consortium name="DOE Joint Genome Institute"/>
            <person name="Zeiner C.A."/>
            <person name="Purvine S.O."/>
            <person name="Zink E.M."/>
            <person name="Wu S."/>
            <person name="Pasa-Tolic L."/>
            <person name="Chaput D.L."/>
            <person name="Haridas S."/>
            <person name="Grigoriev I.V."/>
            <person name="Santelli C.M."/>
            <person name="Hansel C.M."/>
        </authorList>
    </citation>
    <scope>NUCLEOTIDE SEQUENCE [LARGE SCALE GENOMIC DNA]</scope>
    <source>
        <strain evidence="2 3">AP3s5-JAC2a</strain>
    </source>
</reference>
<dbReference type="AlphaFoldDB" id="A0A177CP81"/>
<dbReference type="GeneID" id="28764768"/>
<dbReference type="Proteomes" id="UP000077069">
    <property type="component" value="Unassembled WGS sequence"/>
</dbReference>
<keyword evidence="1" id="KW-1133">Transmembrane helix</keyword>
<dbReference type="InterPro" id="IPR053157">
    <property type="entry name" value="Sterol_Uptake_Regulator"/>
</dbReference>
<dbReference type="RefSeq" id="XP_018039689.1">
    <property type="nucleotide sequence ID" value="XM_018181282.1"/>
</dbReference>
<dbReference type="InterPro" id="IPR021858">
    <property type="entry name" value="Fun_TF"/>
</dbReference>
<dbReference type="EMBL" id="KV441549">
    <property type="protein sequence ID" value="OAG09324.1"/>
    <property type="molecule type" value="Genomic_DNA"/>
</dbReference>
<keyword evidence="1" id="KW-0812">Transmembrane</keyword>
<name>A0A177CP81_9PLEO</name>
<proteinExistence type="predicted"/>
<dbReference type="Pfam" id="PF11951">
    <property type="entry name" value="Fungal_trans_2"/>
    <property type="match status" value="1"/>
</dbReference>
<evidence type="ECO:0000313" key="2">
    <source>
        <dbReference type="EMBL" id="OAG09324.1"/>
    </source>
</evidence>
<dbReference type="InParanoid" id="A0A177CP81"/>
<dbReference type="PANTHER" id="PTHR47784:SF5">
    <property type="entry name" value="STEROL UPTAKE CONTROL PROTEIN 2"/>
    <property type="match status" value="1"/>
</dbReference>
<evidence type="ECO:0000256" key="1">
    <source>
        <dbReference type="SAM" id="Phobius"/>
    </source>
</evidence>
<evidence type="ECO:0008006" key="4">
    <source>
        <dbReference type="Google" id="ProtNLM"/>
    </source>
</evidence>
<gene>
    <name evidence="2" type="ORF">CC84DRAFT_1193198</name>
</gene>
<dbReference type="OrthoDB" id="4937900at2759"/>
<feature type="transmembrane region" description="Helical" evidence="1">
    <location>
        <begin position="256"/>
        <end position="275"/>
    </location>
</feature>
<keyword evidence="3" id="KW-1185">Reference proteome</keyword>
<dbReference type="PANTHER" id="PTHR47784">
    <property type="entry name" value="STEROL UPTAKE CONTROL PROTEIN 2"/>
    <property type="match status" value="1"/>
</dbReference>
<organism evidence="2 3">
    <name type="scientific">Paraphaeosphaeria sporulosa</name>
    <dbReference type="NCBI Taxonomy" id="1460663"/>
    <lineage>
        <taxon>Eukaryota</taxon>
        <taxon>Fungi</taxon>
        <taxon>Dikarya</taxon>
        <taxon>Ascomycota</taxon>
        <taxon>Pezizomycotina</taxon>
        <taxon>Dothideomycetes</taxon>
        <taxon>Pleosporomycetidae</taxon>
        <taxon>Pleosporales</taxon>
        <taxon>Massarineae</taxon>
        <taxon>Didymosphaeriaceae</taxon>
        <taxon>Paraphaeosphaeria</taxon>
    </lineage>
</organism>
<evidence type="ECO:0000313" key="3">
    <source>
        <dbReference type="Proteomes" id="UP000077069"/>
    </source>
</evidence>
<sequence>MAECARLYDAQDVFLMMHFKSTTSIDLLGDPKLWAQHALQLAFQHNFLMHAVLALAARHLQDAPQLSGGHPPYDYKIREAHHLQKTLSTFSHAFNNRIHPNQDAVLATSFLLFFHMSSIIDVNPSTTHPCEDTSFTFLRGIQAVVADGSHVAHSGRYKSLVAPPAHSPVIIPRTKASPGPVALFAHLIHNLPPLSPFLQKRETYIERFESLMPHLSASTAQDLDDEPLEELLLSLLRWQALCPSLFIDMIKAHDCIALVILAHFYAAIGFIVSQVKNRWWWFQRKPHRMVENIAEHVGPAWDIWLQWPRAVVQGYQGNTTM</sequence>
<accession>A0A177CP81</accession>
<dbReference type="GO" id="GO:0001228">
    <property type="term" value="F:DNA-binding transcription activator activity, RNA polymerase II-specific"/>
    <property type="evidence" value="ECO:0007669"/>
    <property type="project" value="TreeGrafter"/>
</dbReference>
<keyword evidence="1" id="KW-0472">Membrane</keyword>